<keyword evidence="4" id="KW-1185">Reference proteome</keyword>
<dbReference type="AlphaFoldDB" id="A0A1X0KE90"/>
<evidence type="ECO:0000259" key="2">
    <source>
        <dbReference type="Pfam" id="PF02470"/>
    </source>
</evidence>
<dbReference type="Pfam" id="PF02470">
    <property type="entry name" value="MlaD"/>
    <property type="match status" value="1"/>
</dbReference>
<dbReference type="InterPro" id="IPR005693">
    <property type="entry name" value="Mce"/>
</dbReference>
<dbReference type="InterPro" id="IPR003399">
    <property type="entry name" value="Mce/MlaD"/>
</dbReference>
<feature type="region of interest" description="Disordered" evidence="1">
    <location>
        <begin position="407"/>
        <end position="461"/>
    </location>
</feature>
<dbReference type="RefSeq" id="WP_083177815.1">
    <property type="nucleotide sequence ID" value="NZ_MVIJ01000020.1"/>
</dbReference>
<dbReference type="NCBIfam" id="TIGR00996">
    <property type="entry name" value="Mtu_fam_mce"/>
    <property type="match status" value="1"/>
</dbReference>
<name>A0A1X0KE90_MYCSC</name>
<dbReference type="GO" id="GO:0005576">
    <property type="term" value="C:extracellular region"/>
    <property type="evidence" value="ECO:0007669"/>
    <property type="project" value="TreeGrafter"/>
</dbReference>
<feature type="domain" description="Mce/MlaD" evidence="2">
    <location>
        <begin position="41"/>
        <end position="115"/>
    </location>
</feature>
<feature type="compositionally biased region" description="Pro residues" evidence="1">
    <location>
        <begin position="418"/>
        <end position="434"/>
    </location>
</feature>
<evidence type="ECO:0000313" key="4">
    <source>
        <dbReference type="Proteomes" id="UP000192601"/>
    </source>
</evidence>
<proteinExistence type="predicted"/>
<dbReference type="STRING" id="1783.BST44_14530"/>
<gene>
    <name evidence="3" type="ORF">BST44_14530</name>
</gene>
<accession>A0A1X0KE90</accession>
<dbReference type="InterPro" id="IPR052336">
    <property type="entry name" value="MlaD_Phospholipid_Transporter"/>
</dbReference>
<organism evidence="3 4">
    <name type="scientific">Mycobacterium scrofulaceum</name>
    <dbReference type="NCBI Taxonomy" id="1783"/>
    <lineage>
        <taxon>Bacteria</taxon>
        <taxon>Bacillati</taxon>
        <taxon>Actinomycetota</taxon>
        <taxon>Actinomycetes</taxon>
        <taxon>Mycobacteriales</taxon>
        <taxon>Mycobacteriaceae</taxon>
        <taxon>Mycobacterium</taxon>
    </lineage>
</organism>
<comment type="caution">
    <text evidence="3">The sequence shown here is derived from an EMBL/GenBank/DDBJ whole genome shotgun (WGS) entry which is preliminary data.</text>
</comment>
<dbReference type="Proteomes" id="UP000192601">
    <property type="component" value="Unassembled WGS sequence"/>
</dbReference>
<protein>
    <submittedName>
        <fullName evidence="3">Mammalian cell entry protein</fullName>
    </submittedName>
</protein>
<sequence>MPPLSRRILIQLAVFVIVALAGGAVMAFGYIQLPAMFGVGRYRVTVELPQAAGLYPSGNVTYRGTEVGRVDSVRLTDTGVAAVLSLKSGIDIPSDLDAQVHSQSAVGEQYVALLPRADSPPLRDGDVIRSDRVSVPPDLDTMLDAANRGLQSVPREDLKTVVDEASTAFGGLGPDLSRLVAGATSLSTDARKNLGALLTLIDGARPVLDAQSGAPDAVQSWAAHLADLTGGVRRSDTAVRAVLEQGGPAVGEVRELMDRVNPTLPVVLANLIGVGQVALTYHAGLEQLLVLLPQAVATIQAINVPNRNTKQGYKGAFLSFNLRLNLPPPCLTGFLPAQQQRVPSWEDYPDRPAGDLYCRVPQDSAQNVRGVRNTPCVGRPGKRAPTVQMCDGDESYIPLNDGYNWKGDPNATLSGQPVPQPRAPAKPAPPPAPPLAAAEYDPATGTYVGPDGHVYTQSDLAGGKERTWQTMVLPPN</sequence>
<dbReference type="PANTHER" id="PTHR33371:SF16">
    <property type="entry name" value="MCE-FAMILY PROTEIN MCE3F"/>
    <property type="match status" value="1"/>
</dbReference>
<evidence type="ECO:0000256" key="1">
    <source>
        <dbReference type="SAM" id="MobiDB-lite"/>
    </source>
</evidence>
<evidence type="ECO:0000313" key="3">
    <source>
        <dbReference type="EMBL" id="ORB73345.1"/>
    </source>
</evidence>
<dbReference type="EMBL" id="MVIJ01000020">
    <property type="protein sequence ID" value="ORB73345.1"/>
    <property type="molecule type" value="Genomic_DNA"/>
</dbReference>
<dbReference type="PANTHER" id="PTHR33371">
    <property type="entry name" value="INTERMEMBRANE PHOSPHOLIPID TRANSPORT SYSTEM BINDING PROTEIN MLAD-RELATED"/>
    <property type="match status" value="1"/>
</dbReference>
<dbReference type="OrthoDB" id="4741753at2"/>
<reference evidence="3 4" key="1">
    <citation type="submission" date="2017-02" db="EMBL/GenBank/DDBJ databases">
        <title>The new phylogeny of genus Mycobacterium.</title>
        <authorList>
            <person name="Tortoli E."/>
            <person name="Trovato A."/>
            <person name="Cirillo D.M."/>
        </authorList>
    </citation>
    <scope>NUCLEOTIDE SEQUENCE [LARGE SCALE GENOMIC DNA]</scope>
    <source>
        <strain evidence="3 4">DSM 43992</strain>
    </source>
</reference>